<comment type="caution">
    <text evidence="1">The sequence shown here is derived from an EMBL/GenBank/DDBJ whole genome shotgun (WGS) entry which is preliminary data.</text>
</comment>
<accession>A0A9D3USM3</accession>
<dbReference type="EMBL" id="JAIQCV010000010">
    <property type="protein sequence ID" value="KAH1056672.1"/>
    <property type="molecule type" value="Genomic_DNA"/>
</dbReference>
<evidence type="ECO:0000313" key="1">
    <source>
        <dbReference type="EMBL" id="KAH1056672.1"/>
    </source>
</evidence>
<dbReference type="OrthoDB" id="1750242at2759"/>
<dbReference type="AlphaFoldDB" id="A0A9D3USM3"/>
<organism evidence="1 2">
    <name type="scientific">Gossypium stocksii</name>
    <dbReference type="NCBI Taxonomy" id="47602"/>
    <lineage>
        <taxon>Eukaryota</taxon>
        <taxon>Viridiplantae</taxon>
        <taxon>Streptophyta</taxon>
        <taxon>Embryophyta</taxon>
        <taxon>Tracheophyta</taxon>
        <taxon>Spermatophyta</taxon>
        <taxon>Magnoliopsida</taxon>
        <taxon>eudicotyledons</taxon>
        <taxon>Gunneridae</taxon>
        <taxon>Pentapetalae</taxon>
        <taxon>rosids</taxon>
        <taxon>malvids</taxon>
        <taxon>Malvales</taxon>
        <taxon>Malvaceae</taxon>
        <taxon>Malvoideae</taxon>
        <taxon>Gossypium</taxon>
    </lineage>
</organism>
<protein>
    <submittedName>
        <fullName evidence="1">Uncharacterized protein</fullName>
    </submittedName>
</protein>
<dbReference type="Proteomes" id="UP000828251">
    <property type="component" value="Unassembled WGS sequence"/>
</dbReference>
<proteinExistence type="predicted"/>
<name>A0A9D3USM3_9ROSI</name>
<evidence type="ECO:0000313" key="2">
    <source>
        <dbReference type="Proteomes" id="UP000828251"/>
    </source>
</evidence>
<keyword evidence="2" id="KW-1185">Reference proteome</keyword>
<gene>
    <name evidence="1" type="ORF">J1N35_034737</name>
</gene>
<sequence length="113" mass="13557">MKFNHINALRNQARDWIFDLDELQLDVVKFFQKFYRELLTQYGDLPFNLFPHLDHYDKGFLEKGISNEEIKYALFDMTPLKAPCHIPKIELVEIGLMNREWSCPICFYDILLI</sequence>
<reference evidence="1 2" key="1">
    <citation type="journal article" date="2021" name="Plant Biotechnol. J.">
        <title>Multi-omics assisted identification of the key and species-specific regulatory components of drought-tolerant mechanisms in Gossypium stocksii.</title>
        <authorList>
            <person name="Yu D."/>
            <person name="Ke L."/>
            <person name="Zhang D."/>
            <person name="Wu Y."/>
            <person name="Sun Y."/>
            <person name="Mei J."/>
            <person name="Sun J."/>
            <person name="Sun Y."/>
        </authorList>
    </citation>
    <scope>NUCLEOTIDE SEQUENCE [LARGE SCALE GENOMIC DNA]</scope>
    <source>
        <strain evidence="2">cv. E1</strain>
        <tissue evidence="1">Leaf</tissue>
    </source>
</reference>